<reference evidence="8 9" key="1">
    <citation type="submission" date="2018-02" db="EMBL/GenBank/DDBJ databases">
        <title>Comparative genomes isolates from brazilian mangrove.</title>
        <authorList>
            <person name="Araujo J.E."/>
            <person name="Taketani R.G."/>
            <person name="Silva M.C.P."/>
            <person name="Loureco M.V."/>
            <person name="Andreote F.D."/>
        </authorList>
    </citation>
    <scope>NUCLEOTIDE SEQUENCE [LARGE SCALE GENOMIC DNA]</scope>
    <source>
        <strain evidence="6 9">NAP PRIS-MGV</strain>
        <strain evidence="7 8">Nap-Phe MGV</strain>
    </source>
</reference>
<dbReference type="Proteomes" id="UP000239388">
    <property type="component" value="Unassembled WGS sequence"/>
</dbReference>
<keyword evidence="3" id="KW-0238">DNA-binding</keyword>
<evidence type="ECO:0000313" key="8">
    <source>
        <dbReference type="Proteomes" id="UP000237819"/>
    </source>
</evidence>
<dbReference type="GO" id="GO:0003677">
    <property type="term" value="F:DNA binding"/>
    <property type="evidence" value="ECO:0007669"/>
    <property type="project" value="UniProtKB-KW"/>
</dbReference>
<dbReference type="Proteomes" id="UP000237819">
    <property type="component" value="Unassembled WGS sequence"/>
</dbReference>
<dbReference type="Pfam" id="PF03965">
    <property type="entry name" value="Penicillinase_R"/>
    <property type="match status" value="1"/>
</dbReference>
<dbReference type="GO" id="GO:0045892">
    <property type="term" value="P:negative regulation of DNA-templated transcription"/>
    <property type="evidence" value="ECO:0007669"/>
    <property type="project" value="InterPro"/>
</dbReference>
<dbReference type="PIRSF" id="PIRSF019455">
    <property type="entry name" value="CopR_AtkY"/>
    <property type="match status" value="1"/>
</dbReference>
<evidence type="ECO:0000256" key="2">
    <source>
        <dbReference type="ARBA" id="ARBA00023015"/>
    </source>
</evidence>
<proteinExistence type="inferred from homology"/>
<feature type="compositionally biased region" description="Basic residues" evidence="5">
    <location>
        <begin position="133"/>
        <end position="147"/>
    </location>
</feature>
<gene>
    <name evidence="7" type="ORF">C5Y93_05315</name>
    <name evidence="6" type="ORF">C5Y98_12505</name>
</gene>
<evidence type="ECO:0000256" key="3">
    <source>
        <dbReference type="ARBA" id="ARBA00023125"/>
    </source>
</evidence>
<organism evidence="7 8">
    <name type="scientific">Blastopirellula marina</name>
    <dbReference type="NCBI Taxonomy" id="124"/>
    <lineage>
        <taxon>Bacteria</taxon>
        <taxon>Pseudomonadati</taxon>
        <taxon>Planctomycetota</taxon>
        <taxon>Planctomycetia</taxon>
        <taxon>Pirellulales</taxon>
        <taxon>Pirellulaceae</taxon>
        <taxon>Blastopirellula</taxon>
    </lineage>
</organism>
<dbReference type="RefSeq" id="WP_105334350.1">
    <property type="nucleotide sequence ID" value="NZ_PUHZ01000005.1"/>
</dbReference>
<name>A0A2S8GSQ9_9BACT</name>
<dbReference type="SUPFAM" id="SSF46785">
    <property type="entry name" value="Winged helix' DNA-binding domain"/>
    <property type="match status" value="1"/>
</dbReference>
<dbReference type="InterPro" id="IPR005650">
    <property type="entry name" value="BlaI_family"/>
</dbReference>
<evidence type="ECO:0000313" key="7">
    <source>
        <dbReference type="EMBL" id="PQO47462.1"/>
    </source>
</evidence>
<accession>A0A2S8GSQ9</accession>
<comment type="caution">
    <text evidence="7">The sequence shown here is derived from an EMBL/GenBank/DDBJ whole genome shotgun (WGS) entry which is preliminary data.</text>
</comment>
<sequence>MKKSSNPPLSDLENKVMGVIWKRQVVTAEMVREELPADPPLKDSTVRTILRRLEEKGYVQHRSEGRAYVYSPKVASQSVAADAVRSIIERFCNGSVEALLMGLVDREVVSPEKLQQLALKIAEQEEAAATRPGKSKSSPKSKRRQEG</sequence>
<evidence type="ECO:0000256" key="4">
    <source>
        <dbReference type="ARBA" id="ARBA00023163"/>
    </source>
</evidence>
<dbReference type="Gene3D" id="1.10.10.10">
    <property type="entry name" value="Winged helix-like DNA-binding domain superfamily/Winged helix DNA-binding domain"/>
    <property type="match status" value="1"/>
</dbReference>
<dbReference type="InterPro" id="IPR036390">
    <property type="entry name" value="WH_DNA-bd_sf"/>
</dbReference>
<keyword evidence="2" id="KW-0805">Transcription regulation</keyword>
<dbReference type="EMBL" id="PUIB01000013">
    <property type="protein sequence ID" value="PQO36512.1"/>
    <property type="molecule type" value="Genomic_DNA"/>
</dbReference>
<feature type="region of interest" description="Disordered" evidence="5">
    <location>
        <begin position="124"/>
        <end position="147"/>
    </location>
</feature>
<evidence type="ECO:0000313" key="9">
    <source>
        <dbReference type="Proteomes" id="UP000239388"/>
    </source>
</evidence>
<dbReference type="OrthoDB" id="279010at2"/>
<dbReference type="AlphaFoldDB" id="A0A2S8GSQ9"/>
<evidence type="ECO:0000256" key="5">
    <source>
        <dbReference type="SAM" id="MobiDB-lite"/>
    </source>
</evidence>
<protein>
    <submittedName>
        <fullName evidence="7">CopY family transcriptional regulator</fullName>
    </submittedName>
</protein>
<dbReference type="EMBL" id="PUHZ01000005">
    <property type="protein sequence ID" value="PQO47462.1"/>
    <property type="molecule type" value="Genomic_DNA"/>
</dbReference>
<evidence type="ECO:0000313" key="6">
    <source>
        <dbReference type="EMBL" id="PQO36512.1"/>
    </source>
</evidence>
<comment type="similarity">
    <text evidence="1">Belongs to the BlaI transcriptional regulatory family.</text>
</comment>
<evidence type="ECO:0000256" key="1">
    <source>
        <dbReference type="ARBA" id="ARBA00011046"/>
    </source>
</evidence>
<keyword evidence="4" id="KW-0804">Transcription</keyword>
<dbReference type="InterPro" id="IPR036388">
    <property type="entry name" value="WH-like_DNA-bd_sf"/>
</dbReference>